<dbReference type="PROSITE" id="PS50146">
    <property type="entry name" value="DAGK"/>
    <property type="match status" value="1"/>
</dbReference>
<dbReference type="SMART" id="SM00046">
    <property type="entry name" value="DAGKc"/>
    <property type="match status" value="1"/>
</dbReference>
<evidence type="ECO:0000256" key="2">
    <source>
        <dbReference type="ARBA" id="ARBA00022516"/>
    </source>
</evidence>
<protein>
    <submittedName>
        <fullName evidence="13">Lipid kinase, YegS/Rv2252/BmrU family</fullName>
    </submittedName>
</protein>
<dbReference type="GO" id="GO:0016301">
    <property type="term" value="F:kinase activity"/>
    <property type="evidence" value="ECO:0007669"/>
    <property type="project" value="UniProtKB-KW"/>
</dbReference>
<keyword evidence="4" id="KW-0479">Metal-binding</keyword>
<dbReference type="GO" id="GO:0005524">
    <property type="term" value="F:ATP binding"/>
    <property type="evidence" value="ECO:0007669"/>
    <property type="project" value="UniProtKB-KW"/>
</dbReference>
<keyword evidence="11" id="KW-1208">Phospholipid metabolism</keyword>
<keyword evidence="3" id="KW-0808">Transferase</keyword>
<evidence type="ECO:0000256" key="10">
    <source>
        <dbReference type="ARBA" id="ARBA00023209"/>
    </source>
</evidence>
<dbReference type="GO" id="GO:0008654">
    <property type="term" value="P:phospholipid biosynthetic process"/>
    <property type="evidence" value="ECO:0007669"/>
    <property type="project" value="UniProtKB-KW"/>
</dbReference>
<keyword evidence="6 13" id="KW-0418">Kinase</keyword>
<dbReference type="PANTHER" id="PTHR12358">
    <property type="entry name" value="SPHINGOSINE KINASE"/>
    <property type="match status" value="1"/>
</dbReference>
<name>A0A1M5AJ17_MARH1</name>
<evidence type="ECO:0000313" key="14">
    <source>
        <dbReference type="Proteomes" id="UP000184334"/>
    </source>
</evidence>
<dbReference type="InterPro" id="IPR045540">
    <property type="entry name" value="YegS/DAGK_C"/>
</dbReference>
<dbReference type="EMBL" id="FQUI01000062">
    <property type="protein sequence ID" value="SHF29902.1"/>
    <property type="molecule type" value="Genomic_DNA"/>
</dbReference>
<reference evidence="13" key="1">
    <citation type="submission" date="2016-11" db="EMBL/GenBank/DDBJ databases">
        <authorList>
            <person name="Varghese N."/>
            <person name="Submissions S."/>
        </authorList>
    </citation>
    <scope>NUCLEOTIDE SEQUENCE [LARGE SCALE GENOMIC DNA]</scope>
    <source>
        <strain evidence="13">DSM 16785</strain>
    </source>
</reference>
<dbReference type="NCBIfam" id="TIGR00147">
    <property type="entry name" value="YegS/Rv2252/BmrU family lipid kinase"/>
    <property type="match status" value="1"/>
</dbReference>
<dbReference type="STRING" id="1122195.SAMN02745164_02196"/>
<evidence type="ECO:0000256" key="3">
    <source>
        <dbReference type="ARBA" id="ARBA00022679"/>
    </source>
</evidence>
<sequence>MKEYFFIVNPHSSGSKAKRIWPLIKDIIEKERFTFDYKFTEGRMHAYNLTIEAIKNGYKNIIGVGGDGTMNEIINGIFNQNYKNSREIVVGIIPTGTGNDWGKTIGIPNDYIQAIKIIKEGKIIVQDIGKVEYYNNNEREERYFANIAGMFFDAEVTKNTNISKDKNKSGAFSYLLNLLTTLYKYKSQKAKIIIDDKATNVNVFSMAVGICKYSGGGMMMVPSAIPDDGYFDITLIENIPKLQVIKNIKKIFDGSFIQLKWVKQFKAKKVEIKSKEKIYLEVDGESLGHSPFKFIILKKVLNVFGGE</sequence>
<evidence type="ECO:0000256" key="7">
    <source>
        <dbReference type="ARBA" id="ARBA00022840"/>
    </source>
</evidence>
<dbReference type="GO" id="GO:0046872">
    <property type="term" value="F:metal ion binding"/>
    <property type="evidence" value="ECO:0007669"/>
    <property type="project" value="UniProtKB-KW"/>
</dbReference>
<proteinExistence type="predicted"/>
<accession>A0A1M5AJ17</accession>
<keyword evidence="2" id="KW-0444">Lipid biosynthesis</keyword>
<evidence type="ECO:0000256" key="6">
    <source>
        <dbReference type="ARBA" id="ARBA00022777"/>
    </source>
</evidence>
<evidence type="ECO:0000256" key="5">
    <source>
        <dbReference type="ARBA" id="ARBA00022741"/>
    </source>
</evidence>
<dbReference type="Proteomes" id="UP000184334">
    <property type="component" value="Unassembled WGS sequence"/>
</dbReference>
<evidence type="ECO:0000259" key="12">
    <source>
        <dbReference type="PROSITE" id="PS50146"/>
    </source>
</evidence>
<dbReference type="InterPro" id="IPR005218">
    <property type="entry name" value="Diacylglycerol/lipid_kinase"/>
</dbReference>
<keyword evidence="10" id="KW-0594">Phospholipid biosynthesis</keyword>
<keyword evidence="9" id="KW-0443">Lipid metabolism</keyword>
<comment type="cofactor">
    <cofactor evidence="1">
        <name>Mg(2+)</name>
        <dbReference type="ChEBI" id="CHEBI:18420"/>
    </cofactor>
</comment>
<organism evidence="13 14">
    <name type="scientific">Marinitoga hydrogenitolerans (strain DSM 16785 / JCM 12826 / AT1271)</name>
    <dbReference type="NCBI Taxonomy" id="1122195"/>
    <lineage>
        <taxon>Bacteria</taxon>
        <taxon>Thermotogati</taxon>
        <taxon>Thermotogota</taxon>
        <taxon>Thermotogae</taxon>
        <taxon>Petrotogales</taxon>
        <taxon>Petrotogaceae</taxon>
        <taxon>Marinitoga</taxon>
    </lineage>
</organism>
<dbReference type="Gene3D" id="3.40.50.10330">
    <property type="entry name" value="Probable inorganic polyphosphate/atp-NAD kinase, domain 1"/>
    <property type="match status" value="1"/>
</dbReference>
<dbReference type="InterPro" id="IPR050187">
    <property type="entry name" value="Lipid_Phosphate_FormReg"/>
</dbReference>
<dbReference type="Pfam" id="PF00781">
    <property type="entry name" value="DAGK_cat"/>
    <property type="match status" value="1"/>
</dbReference>
<dbReference type="Gene3D" id="2.60.200.40">
    <property type="match status" value="1"/>
</dbReference>
<feature type="domain" description="DAGKc" evidence="12">
    <location>
        <begin position="1"/>
        <end position="135"/>
    </location>
</feature>
<dbReference type="PANTHER" id="PTHR12358:SF106">
    <property type="entry name" value="LIPID KINASE YEGS"/>
    <property type="match status" value="1"/>
</dbReference>
<keyword evidence="7" id="KW-0067">ATP-binding</keyword>
<dbReference type="InterPro" id="IPR001206">
    <property type="entry name" value="Diacylglycerol_kinase_cat_dom"/>
</dbReference>
<dbReference type="AlphaFoldDB" id="A0A1M5AJ17"/>
<evidence type="ECO:0000256" key="4">
    <source>
        <dbReference type="ARBA" id="ARBA00022723"/>
    </source>
</evidence>
<keyword evidence="8" id="KW-0460">Magnesium</keyword>
<dbReference type="RefSeq" id="WP_072866062.1">
    <property type="nucleotide sequence ID" value="NZ_FQUI01000062.1"/>
</dbReference>
<gene>
    <name evidence="13" type="ORF">SAMN02745164_02196</name>
</gene>
<dbReference type="GO" id="GO:0005886">
    <property type="term" value="C:plasma membrane"/>
    <property type="evidence" value="ECO:0007669"/>
    <property type="project" value="TreeGrafter"/>
</dbReference>
<evidence type="ECO:0000256" key="11">
    <source>
        <dbReference type="ARBA" id="ARBA00023264"/>
    </source>
</evidence>
<dbReference type="InterPro" id="IPR016064">
    <property type="entry name" value="NAD/diacylglycerol_kinase_sf"/>
</dbReference>
<dbReference type="Pfam" id="PF19279">
    <property type="entry name" value="YegS_C"/>
    <property type="match status" value="1"/>
</dbReference>
<keyword evidence="14" id="KW-1185">Reference proteome</keyword>
<evidence type="ECO:0000256" key="8">
    <source>
        <dbReference type="ARBA" id="ARBA00022842"/>
    </source>
</evidence>
<evidence type="ECO:0000256" key="1">
    <source>
        <dbReference type="ARBA" id="ARBA00001946"/>
    </source>
</evidence>
<evidence type="ECO:0000256" key="9">
    <source>
        <dbReference type="ARBA" id="ARBA00023098"/>
    </source>
</evidence>
<evidence type="ECO:0000313" key="13">
    <source>
        <dbReference type="EMBL" id="SHF29902.1"/>
    </source>
</evidence>
<dbReference type="SUPFAM" id="SSF111331">
    <property type="entry name" value="NAD kinase/diacylglycerol kinase-like"/>
    <property type="match status" value="1"/>
</dbReference>
<comment type="caution">
    <text evidence="13">The sequence shown here is derived from an EMBL/GenBank/DDBJ whole genome shotgun (WGS) entry which is preliminary data.</text>
</comment>
<dbReference type="OrthoDB" id="9786026at2"/>
<keyword evidence="5" id="KW-0547">Nucleotide-binding</keyword>
<dbReference type="InterPro" id="IPR017438">
    <property type="entry name" value="ATP-NAD_kinase_N"/>
</dbReference>